<proteinExistence type="predicted"/>
<feature type="chain" id="PRO_5025360003" evidence="1">
    <location>
        <begin position="28"/>
        <end position="191"/>
    </location>
</feature>
<dbReference type="InterPro" id="IPR036624">
    <property type="entry name" value="Hcp1-lik_sf"/>
</dbReference>
<gene>
    <name evidence="2" type="ORF">GXP70_21360</name>
</gene>
<dbReference type="SUPFAM" id="SSF141452">
    <property type="entry name" value="Hcp1-like"/>
    <property type="match status" value="1"/>
</dbReference>
<dbReference type="EMBL" id="CP048209">
    <property type="protein sequence ID" value="QHT62276.1"/>
    <property type="molecule type" value="Genomic_DNA"/>
</dbReference>
<dbReference type="RefSeq" id="WP_162358709.1">
    <property type="nucleotide sequence ID" value="NZ_CP048209.1"/>
</dbReference>
<protein>
    <submittedName>
        <fullName evidence="2">Type VI secretion system tube protein Hcp</fullName>
    </submittedName>
</protein>
<reference evidence="2 3" key="1">
    <citation type="submission" date="2020-01" db="EMBL/GenBank/DDBJ databases">
        <title>Paenibacillus sp. nov., isolated from tomato rhizosphere.</title>
        <authorList>
            <person name="Weon H.-Y."/>
            <person name="Lee S.A."/>
        </authorList>
    </citation>
    <scope>NUCLEOTIDE SEQUENCE [LARGE SCALE GENOMIC DNA]</scope>
    <source>
        <strain evidence="2 3">12200R-189</strain>
    </source>
</reference>
<dbReference type="AlphaFoldDB" id="A0A6C0FYU5"/>
<dbReference type="Pfam" id="PF05638">
    <property type="entry name" value="T6SS_HCP"/>
    <property type="match status" value="1"/>
</dbReference>
<evidence type="ECO:0000313" key="2">
    <source>
        <dbReference type="EMBL" id="QHT62276.1"/>
    </source>
</evidence>
<dbReference type="KEGG" id="plyc:GXP70_21360"/>
<dbReference type="InterPro" id="IPR008514">
    <property type="entry name" value="T6SS_Hcp"/>
</dbReference>
<organism evidence="2 3">
    <name type="scientific">Paenibacillus lycopersici</name>
    <dbReference type="NCBI Taxonomy" id="2704462"/>
    <lineage>
        <taxon>Bacteria</taxon>
        <taxon>Bacillati</taxon>
        <taxon>Bacillota</taxon>
        <taxon>Bacilli</taxon>
        <taxon>Bacillales</taxon>
        <taxon>Paenibacillaceae</taxon>
        <taxon>Paenibacillus</taxon>
    </lineage>
</organism>
<keyword evidence="3" id="KW-1185">Reference proteome</keyword>
<dbReference type="PANTHER" id="PTHR36152:SF1">
    <property type="entry name" value="UBIQUITIN-LIKE DOMAIN-CONTAINING PROTEIN"/>
    <property type="match status" value="1"/>
</dbReference>
<accession>A0A6C0FYU5</accession>
<dbReference type="PANTHER" id="PTHR36152">
    <property type="entry name" value="CYTOPLASMIC PROTEIN-RELATED"/>
    <property type="match status" value="1"/>
</dbReference>
<evidence type="ECO:0000313" key="3">
    <source>
        <dbReference type="Proteomes" id="UP000476064"/>
    </source>
</evidence>
<dbReference type="Proteomes" id="UP000476064">
    <property type="component" value="Chromosome"/>
</dbReference>
<name>A0A6C0FYU5_9BACL</name>
<sequence>MFKRKKLQLFALLLAIIAITALSPATAFGAAAHSKGVILVLDGIKGESRDAAIKDGIDILSVSFGASLQVSAVGGGGGGKAGKASFSDVSLMKYLDAASLPLLKNLAMGKAIKDGTLYFFDGRSDKPYLSIAMKNILVTSQQTSGSGEEKLTESISLNYAQAMFTYNVFGPDGRVESTSTLNVDIEKNVFN</sequence>
<dbReference type="InterPro" id="IPR053165">
    <property type="entry name" value="HSI-I_assembly_Hcp1"/>
</dbReference>
<dbReference type="Gene3D" id="2.30.110.20">
    <property type="entry name" value="Hcp1-like"/>
    <property type="match status" value="1"/>
</dbReference>
<evidence type="ECO:0000256" key="1">
    <source>
        <dbReference type="SAM" id="SignalP"/>
    </source>
</evidence>
<keyword evidence="1" id="KW-0732">Signal</keyword>
<feature type="signal peptide" evidence="1">
    <location>
        <begin position="1"/>
        <end position="27"/>
    </location>
</feature>